<feature type="region of interest" description="Disordered" evidence="1">
    <location>
        <begin position="145"/>
        <end position="178"/>
    </location>
</feature>
<evidence type="ECO:0000313" key="3">
    <source>
        <dbReference type="Proteomes" id="UP000676325"/>
    </source>
</evidence>
<evidence type="ECO:0008006" key="4">
    <source>
        <dbReference type="Google" id="ProtNLM"/>
    </source>
</evidence>
<dbReference type="InterPro" id="IPR040701">
    <property type="entry name" value="Bact_RF_family2"/>
</dbReference>
<proteinExistence type="predicted"/>
<evidence type="ECO:0000313" key="2">
    <source>
        <dbReference type="EMBL" id="MBR7829108.1"/>
    </source>
</evidence>
<dbReference type="Proteomes" id="UP000676325">
    <property type="component" value="Unassembled WGS sequence"/>
</dbReference>
<accession>A0A941ILI9</accession>
<feature type="compositionally biased region" description="Basic and acidic residues" evidence="1">
    <location>
        <begin position="145"/>
        <end position="157"/>
    </location>
</feature>
<dbReference type="EMBL" id="JAGSOH010000075">
    <property type="protein sequence ID" value="MBR7829108.1"/>
    <property type="molecule type" value="Genomic_DNA"/>
</dbReference>
<name>A0A941ILI9_9ACTN</name>
<organism evidence="2 3">
    <name type="scientific">Actinospica acidithermotolerans</name>
    <dbReference type="NCBI Taxonomy" id="2828514"/>
    <lineage>
        <taxon>Bacteria</taxon>
        <taxon>Bacillati</taxon>
        <taxon>Actinomycetota</taxon>
        <taxon>Actinomycetes</taxon>
        <taxon>Catenulisporales</taxon>
        <taxon>Actinospicaceae</taxon>
        <taxon>Actinospica</taxon>
    </lineage>
</organism>
<dbReference type="AlphaFoldDB" id="A0A941ILI9"/>
<dbReference type="RefSeq" id="WP_212520245.1">
    <property type="nucleotide sequence ID" value="NZ_JAGSOH010000075.1"/>
</dbReference>
<protein>
    <recommendedName>
        <fullName evidence="4">Peptide chain release factor 1</fullName>
    </recommendedName>
</protein>
<comment type="caution">
    <text evidence="2">The sequence shown here is derived from an EMBL/GenBank/DDBJ whole genome shotgun (WGS) entry which is preliminary data.</text>
</comment>
<dbReference type="InterPro" id="IPR042226">
    <property type="entry name" value="eFR1_2_sf"/>
</dbReference>
<dbReference type="Gene3D" id="3.30.420.60">
    <property type="entry name" value="eRF1 domain 2"/>
    <property type="match status" value="1"/>
</dbReference>
<sequence>MDAKPFKPLYDGDGPFTSVYLPTPGNEADAAHRIELTWRELREDLAGQGAPEADLRAIDDAVGQPLASSSAAQPAGHGSPPGLAVFASQGTVVLDRELSAHPVAPRAAFGDLPDAVTLLAQLPDLGNYLVVHTDREGAQIELHARGRREPEQTEQVKGRTYPVSKNSSGDWRQDRRQRTVQNTWRANARDIAWRVGEIAARHDVDLVAVDGDVRARTLLRDELGASWQDRVVDAADGAERIAAEFECAWRADVVDHFARGLANGTAVDGLAATVDALRTGEVATLLLRHDAPDAGAPVWWGSEPGQLTLQPRELEDLRANLIKRGRAADVLIRALVQMDGELLLCSGAEPGPNGVAGAILRRG</sequence>
<evidence type="ECO:0000256" key="1">
    <source>
        <dbReference type="SAM" id="MobiDB-lite"/>
    </source>
</evidence>
<dbReference type="Pfam" id="PF18844">
    <property type="entry name" value="baeRF_family2"/>
    <property type="match status" value="1"/>
</dbReference>
<keyword evidence="3" id="KW-1185">Reference proteome</keyword>
<gene>
    <name evidence="2" type="ORF">KDK95_22565</name>
</gene>
<reference evidence="2" key="1">
    <citation type="submission" date="2021-04" db="EMBL/GenBank/DDBJ databases">
        <title>Genome based classification of Actinospica acidithermotolerans sp. nov., an actinobacterium isolated from an Indonesian hot spring.</title>
        <authorList>
            <person name="Kusuma A.B."/>
            <person name="Putra K.E."/>
            <person name="Nafisah S."/>
            <person name="Loh J."/>
            <person name="Nouioui I."/>
            <person name="Goodfellow M."/>
        </authorList>
    </citation>
    <scope>NUCLEOTIDE SEQUENCE</scope>
    <source>
        <strain evidence="2">MGRD01-02</strain>
    </source>
</reference>